<keyword evidence="4" id="KW-1185">Reference proteome</keyword>
<evidence type="ECO:0000313" key="3">
    <source>
        <dbReference type="EMBL" id="RDI98879.1"/>
    </source>
</evidence>
<evidence type="ECO:0000259" key="2">
    <source>
        <dbReference type="Pfam" id="PF00535"/>
    </source>
</evidence>
<dbReference type="OrthoDB" id="9804335at2"/>
<name>A0A370K8B2_9GAMM</name>
<dbReference type="PANTHER" id="PTHR48090:SF7">
    <property type="entry name" value="RFBJ PROTEIN"/>
    <property type="match status" value="1"/>
</dbReference>
<dbReference type="CDD" id="cd04179">
    <property type="entry name" value="DPM_DPG-synthase_like"/>
    <property type="match status" value="1"/>
</dbReference>
<dbReference type="SUPFAM" id="SSF53448">
    <property type="entry name" value="Nucleotide-diphospho-sugar transferases"/>
    <property type="match status" value="1"/>
</dbReference>
<organism evidence="3 4">
    <name type="scientific">Dyella solisilvae</name>
    <dbReference type="NCBI Taxonomy" id="1920168"/>
    <lineage>
        <taxon>Bacteria</taxon>
        <taxon>Pseudomonadati</taxon>
        <taxon>Pseudomonadota</taxon>
        <taxon>Gammaproteobacteria</taxon>
        <taxon>Lysobacterales</taxon>
        <taxon>Rhodanobacteraceae</taxon>
        <taxon>Dyella</taxon>
    </lineage>
</organism>
<sequence length="284" mass="31287">MAADAKSRPWRRRLHRRRRRNPGSARGHGDACLNTNDVRWCVLIPCLNEEAAIGNIVQSVLALGVPVIVVDDGSDDRTPDIVGALPVTLLRHPERRGKGEGLRTGFREAVRQGFDAVLTMDGDGQHLASDIPRIAAAARRYPNHIVIGARLLDREQQPVGRRRANAVADWGISWACAQPVADTQSGQRWYPRAALDLVDLPAENFVFEAAILIAATRQKGLGVVSVPIASRYHGEFRLSHFSPVRDIARITSYTVGEVFRHGDIVGSYRRSRASQPIVFDTAVT</sequence>
<dbReference type="InterPro" id="IPR029044">
    <property type="entry name" value="Nucleotide-diphossugar_trans"/>
</dbReference>
<protein>
    <submittedName>
        <fullName evidence="3">Glycosyltransferase family 2 protein</fullName>
    </submittedName>
</protein>
<accession>A0A370K8B2</accession>
<proteinExistence type="predicted"/>
<dbReference type="Gene3D" id="3.90.550.10">
    <property type="entry name" value="Spore Coat Polysaccharide Biosynthesis Protein SpsA, Chain A"/>
    <property type="match status" value="1"/>
</dbReference>
<feature type="region of interest" description="Disordered" evidence="1">
    <location>
        <begin position="1"/>
        <end position="29"/>
    </location>
</feature>
<reference evidence="3 4" key="1">
    <citation type="submission" date="2018-07" db="EMBL/GenBank/DDBJ databases">
        <title>Dyella solisilvae sp. nov., isolated from the pine and broad-leaved mixed forest soil.</title>
        <authorList>
            <person name="Gao Z."/>
            <person name="Qiu L."/>
        </authorList>
    </citation>
    <scope>NUCLEOTIDE SEQUENCE [LARGE SCALE GENOMIC DNA]</scope>
    <source>
        <strain evidence="3 4">DHG54</strain>
    </source>
</reference>
<gene>
    <name evidence="3" type="ORF">DVT68_10260</name>
</gene>
<dbReference type="Pfam" id="PF00535">
    <property type="entry name" value="Glycos_transf_2"/>
    <property type="match status" value="1"/>
</dbReference>
<dbReference type="Proteomes" id="UP000254711">
    <property type="component" value="Unassembled WGS sequence"/>
</dbReference>
<dbReference type="InterPro" id="IPR050256">
    <property type="entry name" value="Glycosyltransferase_2"/>
</dbReference>
<feature type="compositionally biased region" description="Basic residues" evidence="1">
    <location>
        <begin position="8"/>
        <end position="21"/>
    </location>
</feature>
<dbReference type="InterPro" id="IPR001173">
    <property type="entry name" value="Glyco_trans_2-like"/>
</dbReference>
<evidence type="ECO:0000313" key="4">
    <source>
        <dbReference type="Proteomes" id="UP000254711"/>
    </source>
</evidence>
<dbReference type="GO" id="GO:0016740">
    <property type="term" value="F:transferase activity"/>
    <property type="evidence" value="ECO:0007669"/>
    <property type="project" value="UniProtKB-KW"/>
</dbReference>
<keyword evidence="3" id="KW-0808">Transferase</keyword>
<feature type="domain" description="Glycosyltransferase 2-like" evidence="2">
    <location>
        <begin position="41"/>
        <end position="158"/>
    </location>
</feature>
<dbReference type="PANTHER" id="PTHR48090">
    <property type="entry name" value="UNDECAPRENYL-PHOSPHATE 4-DEOXY-4-FORMAMIDO-L-ARABINOSE TRANSFERASE-RELATED"/>
    <property type="match status" value="1"/>
</dbReference>
<dbReference type="AlphaFoldDB" id="A0A370K8B2"/>
<comment type="caution">
    <text evidence="3">The sequence shown here is derived from an EMBL/GenBank/DDBJ whole genome shotgun (WGS) entry which is preliminary data.</text>
</comment>
<evidence type="ECO:0000256" key="1">
    <source>
        <dbReference type="SAM" id="MobiDB-lite"/>
    </source>
</evidence>
<dbReference type="EMBL" id="QQSY01000002">
    <property type="protein sequence ID" value="RDI98879.1"/>
    <property type="molecule type" value="Genomic_DNA"/>
</dbReference>